<keyword evidence="3 7" id="KW-0547">Nucleotide-binding</keyword>
<feature type="compositionally biased region" description="Low complexity" evidence="8">
    <location>
        <begin position="290"/>
        <end position="301"/>
    </location>
</feature>
<dbReference type="SUPFAM" id="SSF52374">
    <property type="entry name" value="Nucleotidylyl transferase"/>
    <property type="match status" value="1"/>
</dbReference>
<keyword evidence="4" id="KW-0862">Zinc</keyword>
<dbReference type="GO" id="GO:0005829">
    <property type="term" value="C:cytosol"/>
    <property type="evidence" value="ECO:0007669"/>
    <property type="project" value="TreeGrafter"/>
</dbReference>
<evidence type="ECO:0000256" key="8">
    <source>
        <dbReference type="SAM" id="MobiDB-lite"/>
    </source>
</evidence>
<keyword evidence="5 7" id="KW-0067">ATP-binding</keyword>
<keyword evidence="1 7" id="KW-0436">Ligase</keyword>
<dbReference type="PRINTS" id="PR00987">
    <property type="entry name" value="TRNASYNTHGLU"/>
</dbReference>
<dbReference type="InterPro" id="IPR000924">
    <property type="entry name" value="Glu/Gln-tRNA-synth"/>
</dbReference>
<dbReference type="GO" id="GO:0004818">
    <property type="term" value="F:glutamate-tRNA ligase activity"/>
    <property type="evidence" value="ECO:0007669"/>
    <property type="project" value="TreeGrafter"/>
</dbReference>
<evidence type="ECO:0000256" key="7">
    <source>
        <dbReference type="RuleBase" id="RU363037"/>
    </source>
</evidence>
<dbReference type="RefSeq" id="WP_138169412.1">
    <property type="nucleotide sequence ID" value="NZ_VAWA01000003.1"/>
</dbReference>
<dbReference type="InterPro" id="IPR001412">
    <property type="entry name" value="aa-tRNA-synth_I_CS"/>
</dbReference>
<dbReference type="InterPro" id="IPR049940">
    <property type="entry name" value="GluQ/Sye"/>
</dbReference>
<feature type="domain" description="Glutamyl/glutaminyl-tRNA synthetase class Ib catalytic" evidence="9">
    <location>
        <begin position="5"/>
        <end position="263"/>
    </location>
</feature>
<dbReference type="GO" id="GO:0006424">
    <property type="term" value="P:glutamyl-tRNA aminoacylation"/>
    <property type="evidence" value="ECO:0007669"/>
    <property type="project" value="TreeGrafter"/>
</dbReference>
<dbReference type="EMBL" id="VAWA01000003">
    <property type="protein sequence ID" value="TLP78898.1"/>
    <property type="molecule type" value="Genomic_DNA"/>
</dbReference>
<proteinExistence type="inferred from homology"/>
<dbReference type="InterPro" id="IPR020058">
    <property type="entry name" value="Glu/Gln-tRNA-synth_Ib_cat-dom"/>
</dbReference>
<dbReference type="OrthoDB" id="9807503at2"/>
<evidence type="ECO:0000259" key="9">
    <source>
        <dbReference type="Pfam" id="PF00749"/>
    </source>
</evidence>
<dbReference type="EC" id="6.1.1.-" evidence="10"/>
<keyword evidence="2" id="KW-0479">Metal-binding</keyword>
<protein>
    <submittedName>
        <fullName evidence="10">tRNA glutamyl-Q(34) synthetase GluQRS</fullName>
        <ecNumber evidence="10">6.1.1.-</ecNumber>
    </submittedName>
</protein>
<dbReference type="NCBIfam" id="NF004315">
    <property type="entry name" value="PRK05710.1-4"/>
    <property type="match status" value="1"/>
</dbReference>
<gene>
    <name evidence="10" type="ORF">FEF27_03280</name>
</gene>
<keyword evidence="7" id="KW-0648">Protein biosynthesis</keyword>
<name>A0A5R9AJX9_9MICC</name>
<dbReference type="InterPro" id="IPR014729">
    <property type="entry name" value="Rossmann-like_a/b/a_fold"/>
</dbReference>
<reference evidence="10 11" key="1">
    <citation type="submission" date="2019-05" db="EMBL/GenBank/DDBJ databases">
        <title>Nesterenkonia sp. GY239, isolated from the Southern Atlantic Ocean.</title>
        <authorList>
            <person name="Zhang G."/>
        </authorList>
    </citation>
    <scope>NUCLEOTIDE SEQUENCE [LARGE SCALE GENOMIC DNA]</scope>
    <source>
        <strain evidence="10 11">GY239</strain>
    </source>
</reference>
<keyword evidence="11" id="KW-1185">Reference proteome</keyword>
<evidence type="ECO:0000256" key="5">
    <source>
        <dbReference type="ARBA" id="ARBA00022840"/>
    </source>
</evidence>
<dbReference type="Pfam" id="PF00749">
    <property type="entry name" value="tRNA-synt_1c"/>
    <property type="match status" value="1"/>
</dbReference>
<evidence type="ECO:0000313" key="11">
    <source>
        <dbReference type="Proteomes" id="UP000306544"/>
    </source>
</evidence>
<dbReference type="AlphaFoldDB" id="A0A5R9AJX9"/>
<keyword evidence="6 7" id="KW-0030">Aminoacyl-tRNA synthetase</keyword>
<dbReference type="PROSITE" id="PS00178">
    <property type="entry name" value="AA_TRNA_LIGASE_I"/>
    <property type="match status" value="1"/>
</dbReference>
<feature type="region of interest" description="Disordered" evidence="8">
    <location>
        <begin position="276"/>
        <end position="301"/>
    </location>
</feature>
<evidence type="ECO:0000313" key="10">
    <source>
        <dbReference type="EMBL" id="TLP78898.1"/>
    </source>
</evidence>
<feature type="region of interest" description="Disordered" evidence="8">
    <location>
        <begin position="110"/>
        <end position="145"/>
    </location>
</feature>
<dbReference type="PANTHER" id="PTHR43311">
    <property type="entry name" value="GLUTAMATE--TRNA LIGASE"/>
    <property type="match status" value="1"/>
</dbReference>
<evidence type="ECO:0000256" key="2">
    <source>
        <dbReference type="ARBA" id="ARBA00022723"/>
    </source>
</evidence>
<sequence length="301" mass="32989">MPAGRYAPSPSGDLHVGNLRTAMLAWLFARASGRPLLLRYEDLDAGRTVEGSAQRQRADLHALGVTFEAEPVFQSHRKAVYDDAVATLAARGLVYECYCSRREIQEATRAPHAPPGAYPGTCRSLSEQQRKRRRTQRPGALRLRTDGSRSTIDDRLLGAVSAPVDDFVLVRNDGAAAYNLAVVVDDQLTGVDQVVRADDLADSAPRQQYLRGLLYGDAAAAAVEYAHVPLVVNQAGRRLAKRDGAVTLAQLRDQGVTQELVRDTLLASLQLPPGPLDQAVQHFDPDRLPRTPWTWRTPDPD</sequence>
<accession>A0A5R9AJX9</accession>
<evidence type="ECO:0000256" key="3">
    <source>
        <dbReference type="ARBA" id="ARBA00022741"/>
    </source>
</evidence>
<comment type="caution">
    <text evidence="10">The sequence shown here is derived from an EMBL/GenBank/DDBJ whole genome shotgun (WGS) entry which is preliminary data.</text>
</comment>
<comment type="similarity">
    <text evidence="7">Belongs to the class-I aminoacyl-tRNA synthetase family.</text>
</comment>
<dbReference type="Proteomes" id="UP000306544">
    <property type="component" value="Unassembled WGS sequence"/>
</dbReference>
<dbReference type="GO" id="GO:0005524">
    <property type="term" value="F:ATP binding"/>
    <property type="evidence" value="ECO:0007669"/>
    <property type="project" value="UniProtKB-KW"/>
</dbReference>
<evidence type="ECO:0000256" key="1">
    <source>
        <dbReference type="ARBA" id="ARBA00022598"/>
    </source>
</evidence>
<dbReference type="Gene3D" id="3.40.50.620">
    <property type="entry name" value="HUPs"/>
    <property type="match status" value="1"/>
</dbReference>
<organism evidence="10 11">
    <name type="scientific">Nesterenkonia sphaerica</name>
    <dbReference type="NCBI Taxonomy" id="1804988"/>
    <lineage>
        <taxon>Bacteria</taxon>
        <taxon>Bacillati</taxon>
        <taxon>Actinomycetota</taxon>
        <taxon>Actinomycetes</taxon>
        <taxon>Micrococcales</taxon>
        <taxon>Micrococcaceae</taxon>
        <taxon>Nesterenkonia</taxon>
    </lineage>
</organism>
<dbReference type="PANTHER" id="PTHR43311:SF1">
    <property type="entry name" value="GLUTAMYL-Q TRNA(ASP) SYNTHETASE"/>
    <property type="match status" value="1"/>
</dbReference>
<evidence type="ECO:0000256" key="4">
    <source>
        <dbReference type="ARBA" id="ARBA00022833"/>
    </source>
</evidence>
<evidence type="ECO:0000256" key="6">
    <source>
        <dbReference type="ARBA" id="ARBA00023146"/>
    </source>
</evidence>